<protein>
    <submittedName>
        <fullName evidence="1">Uncharacterized protein</fullName>
    </submittedName>
</protein>
<keyword evidence="2" id="KW-1185">Reference proteome</keyword>
<name>A0A1I6Q8B8_9FLAO</name>
<dbReference type="Proteomes" id="UP000199312">
    <property type="component" value="Unassembled WGS sequence"/>
</dbReference>
<gene>
    <name evidence="1" type="ORF">SAMN04488006_1588</name>
</gene>
<dbReference type="AlphaFoldDB" id="A0A1I6Q8B8"/>
<dbReference type="EMBL" id="FOZP01000003">
    <property type="protein sequence ID" value="SFS48530.1"/>
    <property type="molecule type" value="Genomic_DNA"/>
</dbReference>
<dbReference type="OrthoDB" id="1179861at2"/>
<reference evidence="2" key="1">
    <citation type="submission" date="2016-10" db="EMBL/GenBank/DDBJ databases">
        <authorList>
            <person name="Varghese N."/>
            <person name="Submissions S."/>
        </authorList>
    </citation>
    <scope>NUCLEOTIDE SEQUENCE [LARGE SCALE GENOMIC DNA]</scope>
    <source>
        <strain evidence="2">DSM 24450</strain>
    </source>
</reference>
<accession>A0A1I6Q8B8</accession>
<evidence type="ECO:0000313" key="2">
    <source>
        <dbReference type="Proteomes" id="UP000199312"/>
    </source>
</evidence>
<evidence type="ECO:0000313" key="1">
    <source>
        <dbReference type="EMBL" id="SFS48530.1"/>
    </source>
</evidence>
<organism evidence="1 2">
    <name type="scientific">Lutibacter maritimus</name>
    <dbReference type="NCBI Taxonomy" id="593133"/>
    <lineage>
        <taxon>Bacteria</taxon>
        <taxon>Pseudomonadati</taxon>
        <taxon>Bacteroidota</taxon>
        <taxon>Flavobacteriia</taxon>
        <taxon>Flavobacteriales</taxon>
        <taxon>Flavobacteriaceae</taxon>
        <taxon>Lutibacter</taxon>
    </lineage>
</organism>
<proteinExistence type="predicted"/>
<dbReference type="STRING" id="593133.SAMN04488006_1588"/>
<sequence length="223" mass="25042">MLQFLILIPVLYACGQENTSKSAKIKNDINISNTINNVGLQDSAAIALEKYIDTKYEYVAVNNQRLTIENSLPKGGLTYTDSSNTKYVYAIFWTRIKNETTNPFELSLKVSSEFFELPSSPNNYFKIVFPLEKMTLDKAPLFNYGIADIAATLGGNLYNYGSLHSTIPPNETALFYVITLFKKGVNGTMRAGLSLNNGKLYYRVNDKQIPSGQYNLKDLKLKN</sequence>